<evidence type="ECO:0000256" key="7">
    <source>
        <dbReference type="ARBA" id="ARBA00023125"/>
    </source>
</evidence>
<dbReference type="Pfam" id="PF17921">
    <property type="entry name" value="Integrase_H2C2"/>
    <property type="match status" value="1"/>
</dbReference>
<feature type="domain" description="CCHC-type" evidence="10">
    <location>
        <begin position="229"/>
        <end position="244"/>
    </location>
</feature>
<keyword evidence="8" id="KW-0511">Multifunctional enzyme</keyword>
<dbReference type="Gene3D" id="3.30.70.270">
    <property type="match status" value="2"/>
</dbReference>
<dbReference type="Gene3D" id="3.10.10.10">
    <property type="entry name" value="HIV Type 1 Reverse Transcriptase, subunit A, domain 1"/>
    <property type="match status" value="1"/>
</dbReference>
<dbReference type="SUPFAM" id="SSF57756">
    <property type="entry name" value="Retrovirus zinc finger-like domains"/>
    <property type="match status" value="1"/>
</dbReference>
<dbReference type="GO" id="GO:0004190">
    <property type="term" value="F:aspartic-type endopeptidase activity"/>
    <property type="evidence" value="ECO:0007669"/>
    <property type="project" value="UniProtKB-KW"/>
</dbReference>
<dbReference type="Gene3D" id="2.40.70.10">
    <property type="entry name" value="Acid Proteases"/>
    <property type="match status" value="1"/>
</dbReference>
<dbReference type="PANTHER" id="PTHR37984">
    <property type="entry name" value="PROTEIN CBG26694"/>
    <property type="match status" value="1"/>
</dbReference>
<dbReference type="InterPro" id="IPR043128">
    <property type="entry name" value="Rev_trsase/Diguanyl_cyclase"/>
</dbReference>
<keyword evidence="4" id="KW-0540">Nuclease</keyword>
<dbReference type="CDD" id="cd00303">
    <property type="entry name" value="retropepsin_like"/>
    <property type="match status" value="1"/>
</dbReference>
<evidence type="ECO:0000313" key="12">
    <source>
        <dbReference type="Proteomes" id="UP000716291"/>
    </source>
</evidence>
<keyword evidence="2" id="KW-0808">Transferase</keyword>
<dbReference type="EMBL" id="JAANQT010001079">
    <property type="protein sequence ID" value="KAG1306716.1"/>
    <property type="molecule type" value="Genomic_DNA"/>
</dbReference>
<evidence type="ECO:0000256" key="4">
    <source>
        <dbReference type="ARBA" id="ARBA00022722"/>
    </source>
</evidence>
<evidence type="ECO:0000256" key="6">
    <source>
        <dbReference type="ARBA" id="ARBA00022759"/>
    </source>
</evidence>
<organism evidence="11 12">
    <name type="scientific">Rhizopus oryzae</name>
    <name type="common">Mucormycosis agent</name>
    <name type="synonym">Rhizopus arrhizus var. delemar</name>
    <dbReference type="NCBI Taxonomy" id="64495"/>
    <lineage>
        <taxon>Eukaryota</taxon>
        <taxon>Fungi</taxon>
        <taxon>Fungi incertae sedis</taxon>
        <taxon>Mucoromycota</taxon>
        <taxon>Mucoromycotina</taxon>
        <taxon>Mucoromycetes</taxon>
        <taxon>Mucorales</taxon>
        <taxon>Mucorineae</taxon>
        <taxon>Rhizopodaceae</taxon>
        <taxon>Rhizopus</taxon>
    </lineage>
</organism>
<dbReference type="InterPro" id="IPR050951">
    <property type="entry name" value="Retrovirus_Pol_polyprotein"/>
</dbReference>
<evidence type="ECO:0000259" key="10">
    <source>
        <dbReference type="PROSITE" id="PS50158"/>
    </source>
</evidence>
<keyword evidence="12" id="KW-1185">Reference proteome</keyword>
<dbReference type="AlphaFoldDB" id="A0A9P7BQN3"/>
<evidence type="ECO:0000256" key="9">
    <source>
        <dbReference type="PROSITE-ProRule" id="PRU00047"/>
    </source>
</evidence>
<dbReference type="Pfam" id="PF17919">
    <property type="entry name" value="RT_RNaseH_2"/>
    <property type="match status" value="1"/>
</dbReference>
<dbReference type="GO" id="GO:0008270">
    <property type="term" value="F:zinc ion binding"/>
    <property type="evidence" value="ECO:0007669"/>
    <property type="project" value="UniProtKB-KW"/>
</dbReference>
<keyword evidence="1" id="KW-0645">Protease</keyword>
<dbReference type="GO" id="GO:0004519">
    <property type="term" value="F:endonuclease activity"/>
    <property type="evidence" value="ECO:0007669"/>
    <property type="project" value="UniProtKB-KW"/>
</dbReference>
<keyword evidence="7" id="KW-0238">DNA-binding</keyword>
<sequence>MTVDFHRRFIKLRVTHEKIDNATALVSHESDDQVASRIDQSVSRKRSHSCIKVAAEYCLISAACCVLQAQSFLDALDTDHPCLSIRLLSPPSLLLLGKRLMRSTPSYILEPVFLIYAKYNEPTLLGLLRHSLSEEVKDALATRVVPSDLWPFVTCCVELECLMCDRVAQRKVFPRSGHSRFWGASPVFGRTPSLAKSIPEPMDIDAMFIRRFKPLSSKEKQRRRGLNLCMYCGDEGHSAPHCPKKLGKGQTQASISATAMIDSGAMSNFIDIKFAKANSLPLFQHINPAVVQTVDGSAISSGMVTLESKLKLTAANHSEIVSLDAVSLGHFPVILRIPWLNTHDPSIHWKPREILFSKFCLLKCLTSSPIVDALPINSLALKLNRSSHAGPVSSSTPHDIQTVSASNFHDLISSGEQVFSRNWSNSNPGNVDICATTTFGSTLSQTIPSKYISYMNVFSEEKANTLPKHNNADHRISLIEGAQSLFGPIYPLSQDELKALFVYVKENLSSGFISGSTSPSAVPILFVKKKYGSVRLYVDYRSLNTIIVKNRENLTDHYNHVSLVLEKLGTAGLYAKAEKCEVDVTEVEFLGFKISPKGVSMDQSKVSAITNWPTPILLKTDRTHDSSHKKKVPFVWSTEADQSFQQLKTAFTSAPMLHHFYLFSKIIIETDASDFAIAGVLSQYGSDNLLYRVAFYSRKLYTTETNYDIYDKELLAIIECSKTWRHYHQGTSHQITLYTNHKNLEYFATTKSLNRRQVQWPIFMASFDFFITYRPGTKNPKADALSRRSDMAFQRDVNLKQPIQHLFQPEQIVLSATFEVAPDSDICSKIYELSKLNSKMSELVDFVKNPSTIPSKLRKRLRHYTIDPDSDLLLFDNLICHFGQAKICEFLGRTYHWPSMRKFVNRYVQIAQSVSVRSLPDKNPMAT</sequence>
<dbReference type="Pfam" id="PF08284">
    <property type="entry name" value="RVP_2"/>
    <property type="match status" value="1"/>
</dbReference>
<keyword evidence="6" id="KW-0378">Hydrolase</keyword>
<proteinExistence type="predicted"/>
<dbReference type="PROSITE" id="PS50158">
    <property type="entry name" value="ZF_CCHC"/>
    <property type="match status" value="1"/>
</dbReference>
<keyword evidence="9" id="KW-0862">Zinc</keyword>
<keyword evidence="6" id="KW-0255">Endonuclease</keyword>
<keyword evidence="3" id="KW-0548">Nucleotidyltransferase</keyword>
<keyword evidence="9" id="KW-0479">Metal-binding</keyword>
<dbReference type="InterPro" id="IPR041577">
    <property type="entry name" value="RT_RNaseH_2"/>
</dbReference>
<dbReference type="InterPro" id="IPR036875">
    <property type="entry name" value="Znf_CCHC_sf"/>
</dbReference>
<dbReference type="Proteomes" id="UP000716291">
    <property type="component" value="Unassembled WGS sequence"/>
</dbReference>
<dbReference type="GO" id="GO:0006508">
    <property type="term" value="P:proteolysis"/>
    <property type="evidence" value="ECO:0007669"/>
    <property type="project" value="UniProtKB-KW"/>
</dbReference>
<dbReference type="GO" id="GO:0003677">
    <property type="term" value="F:DNA binding"/>
    <property type="evidence" value="ECO:0007669"/>
    <property type="project" value="UniProtKB-KW"/>
</dbReference>
<dbReference type="CDD" id="cd09274">
    <property type="entry name" value="RNase_HI_RT_Ty3"/>
    <property type="match status" value="1"/>
</dbReference>
<dbReference type="InterPro" id="IPR001878">
    <property type="entry name" value="Znf_CCHC"/>
</dbReference>
<dbReference type="InterPro" id="IPR021109">
    <property type="entry name" value="Peptidase_aspartic_dom_sf"/>
</dbReference>
<comment type="caution">
    <text evidence="11">The sequence shown here is derived from an EMBL/GenBank/DDBJ whole genome shotgun (WGS) entry which is preliminary data.</text>
</comment>
<name>A0A9P7BQN3_RHIOR</name>
<keyword evidence="5" id="KW-0064">Aspartyl protease</keyword>
<protein>
    <recommendedName>
        <fullName evidence="10">CCHC-type domain-containing protein</fullName>
    </recommendedName>
</protein>
<dbReference type="PANTHER" id="PTHR37984:SF5">
    <property type="entry name" value="PROTEIN NYNRIN-LIKE"/>
    <property type="match status" value="1"/>
</dbReference>
<dbReference type="SUPFAM" id="SSF56672">
    <property type="entry name" value="DNA/RNA polymerases"/>
    <property type="match status" value="1"/>
</dbReference>
<gene>
    <name evidence="11" type="ORF">G6F64_007380</name>
</gene>
<evidence type="ECO:0000313" key="11">
    <source>
        <dbReference type="EMBL" id="KAG1306716.1"/>
    </source>
</evidence>
<dbReference type="GO" id="GO:0016779">
    <property type="term" value="F:nucleotidyltransferase activity"/>
    <property type="evidence" value="ECO:0007669"/>
    <property type="project" value="UniProtKB-KW"/>
</dbReference>
<keyword evidence="9" id="KW-0863">Zinc-finger</keyword>
<accession>A0A9P7BQN3</accession>
<dbReference type="InterPro" id="IPR043502">
    <property type="entry name" value="DNA/RNA_pol_sf"/>
</dbReference>
<evidence type="ECO:0000256" key="2">
    <source>
        <dbReference type="ARBA" id="ARBA00022679"/>
    </source>
</evidence>
<reference evidence="11" key="1">
    <citation type="journal article" date="2020" name="Microb. Genom.">
        <title>Genetic diversity of clinical and environmental Mucorales isolates obtained from an investigation of mucormycosis cases among solid organ transplant recipients.</title>
        <authorList>
            <person name="Nguyen M.H."/>
            <person name="Kaul D."/>
            <person name="Muto C."/>
            <person name="Cheng S.J."/>
            <person name="Richter R.A."/>
            <person name="Bruno V.M."/>
            <person name="Liu G."/>
            <person name="Beyhan S."/>
            <person name="Sundermann A.J."/>
            <person name="Mounaud S."/>
            <person name="Pasculle A.W."/>
            <person name="Nierman W.C."/>
            <person name="Driscoll E."/>
            <person name="Cumbie R."/>
            <person name="Clancy C.J."/>
            <person name="Dupont C.L."/>
        </authorList>
    </citation>
    <scope>NUCLEOTIDE SEQUENCE</scope>
    <source>
        <strain evidence="11">GL11</strain>
    </source>
</reference>
<evidence type="ECO:0000256" key="8">
    <source>
        <dbReference type="ARBA" id="ARBA00023268"/>
    </source>
</evidence>
<dbReference type="InterPro" id="IPR041588">
    <property type="entry name" value="Integrase_H2C2"/>
</dbReference>
<evidence type="ECO:0000256" key="5">
    <source>
        <dbReference type="ARBA" id="ARBA00022750"/>
    </source>
</evidence>
<evidence type="ECO:0000256" key="3">
    <source>
        <dbReference type="ARBA" id="ARBA00022695"/>
    </source>
</evidence>
<evidence type="ECO:0000256" key="1">
    <source>
        <dbReference type="ARBA" id="ARBA00022670"/>
    </source>
</evidence>